<gene>
    <name evidence="1" type="ORF">AVDCRST_MAG58-2002</name>
</gene>
<name>A0A6J4R8K9_9ACTN</name>
<reference evidence="1" key="1">
    <citation type="submission" date="2020-02" db="EMBL/GenBank/DDBJ databases">
        <authorList>
            <person name="Meier V. D."/>
        </authorList>
    </citation>
    <scope>NUCLEOTIDE SEQUENCE</scope>
    <source>
        <strain evidence="1">AVDCRST_MAG58</strain>
    </source>
</reference>
<dbReference type="AlphaFoldDB" id="A0A6J4R8K9"/>
<accession>A0A6J4R8K9</accession>
<sequence length="77" mass="8448">MEPKGERQISDRWRGEPVEVIHHIQQGGVLSVGPTAGVLEESDDTGVLLSVTDPQRGSVEHRFFPWSSVIQMIAPLG</sequence>
<proteinExistence type="predicted"/>
<organism evidence="1">
    <name type="scientific">uncultured Rubrobacteraceae bacterium</name>
    <dbReference type="NCBI Taxonomy" id="349277"/>
    <lineage>
        <taxon>Bacteria</taxon>
        <taxon>Bacillati</taxon>
        <taxon>Actinomycetota</taxon>
        <taxon>Rubrobacteria</taxon>
        <taxon>Rubrobacterales</taxon>
        <taxon>Rubrobacteraceae</taxon>
        <taxon>environmental samples</taxon>
    </lineage>
</organism>
<dbReference type="EMBL" id="CADCVF010000042">
    <property type="protein sequence ID" value="CAA9458716.1"/>
    <property type="molecule type" value="Genomic_DNA"/>
</dbReference>
<protein>
    <submittedName>
        <fullName evidence="1">Uncharacterized protein</fullName>
    </submittedName>
</protein>
<evidence type="ECO:0000313" key="1">
    <source>
        <dbReference type="EMBL" id="CAA9458716.1"/>
    </source>
</evidence>